<dbReference type="Gene3D" id="3.30.559.70">
    <property type="entry name" value="Choline/Carnitine o-acyltransferase, domain 2"/>
    <property type="match status" value="1"/>
</dbReference>
<dbReference type="GO" id="GO:0005777">
    <property type="term" value="C:peroxisome"/>
    <property type="evidence" value="ECO:0007669"/>
    <property type="project" value="TreeGrafter"/>
</dbReference>
<evidence type="ECO:0000313" key="8">
    <source>
        <dbReference type="Proteomes" id="UP000286415"/>
    </source>
</evidence>
<keyword evidence="8" id="KW-1185">Reference proteome</keyword>
<comment type="similarity">
    <text evidence="1 5">Belongs to the carnitine/choline acetyltransferase family.</text>
</comment>
<dbReference type="InterPro" id="IPR039551">
    <property type="entry name" value="Cho/carn_acyl_trans"/>
</dbReference>
<dbReference type="AlphaFoldDB" id="A0A8T1MVQ5"/>
<protein>
    <submittedName>
        <fullName evidence="7">Carnitine O-acetyltransferase</fullName>
    </submittedName>
</protein>
<reference evidence="7 8" key="2">
    <citation type="journal article" date="2021" name="Genomics">
        <title>High-quality reference genome for Clonorchis sinensis.</title>
        <authorList>
            <person name="Young N.D."/>
            <person name="Stroehlein A.J."/>
            <person name="Kinkar L."/>
            <person name="Wang T."/>
            <person name="Sohn W.M."/>
            <person name="Chang B.C.H."/>
            <person name="Kaur P."/>
            <person name="Weisz D."/>
            <person name="Dudchenko O."/>
            <person name="Aiden E.L."/>
            <person name="Korhonen P.K."/>
            <person name="Gasser R.B."/>
        </authorList>
    </citation>
    <scope>NUCLEOTIDE SEQUENCE [LARGE SCALE GENOMIC DNA]</scope>
    <source>
        <strain evidence="7">Cs-k2</strain>
    </source>
</reference>
<dbReference type="Pfam" id="PF00755">
    <property type="entry name" value="Carn_acyltransf"/>
    <property type="match status" value="1"/>
</dbReference>
<keyword evidence="3 5" id="KW-0012">Acyltransferase</keyword>
<feature type="active site" description="Proton acceptor" evidence="4">
    <location>
        <position position="374"/>
    </location>
</feature>
<comment type="caution">
    <text evidence="7">The sequence shown here is derived from an EMBL/GenBank/DDBJ whole genome shotgun (WGS) entry which is preliminary data.</text>
</comment>
<proteinExistence type="inferred from homology"/>
<dbReference type="Gene3D" id="3.30.559.10">
    <property type="entry name" value="Chloramphenicol acetyltransferase-like domain"/>
    <property type="match status" value="1"/>
</dbReference>
<dbReference type="InterPro" id="IPR042231">
    <property type="entry name" value="Cho/carn_acyl_trans_2"/>
</dbReference>
<dbReference type="PROSITE" id="PS00440">
    <property type="entry name" value="ACYLTRANSF_C_2"/>
    <property type="match status" value="1"/>
</dbReference>
<dbReference type="GO" id="GO:0019254">
    <property type="term" value="P:carnitine metabolic process, CoA-linked"/>
    <property type="evidence" value="ECO:0007669"/>
    <property type="project" value="TreeGrafter"/>
</dbReference>
<evidence type="ECO:0000256" key="1">
    <source>
        <dbReference type="ARBA" id="ARBA00005232"/>
    </source>
</evidence>
<dbReference type="PANTHER" id="PTHR22589:SF103">
    <property type="entry name" value="CARNITINE O-ACETYL-TRANSFERASE, ISOFORM A-RELATED"/>
    <property type="match status" value="1"/>
</dbReference>
<dbReference type="OrthoDB" id="240216at2759"/>
<evidence type="ECO:0000256" key="2">
    <source>
        <dbReference type="ARBA" id="ARBA00022679"/>
    </source>
</evidence>
<gene>
    <name evidence="7" type="ORF">CSKR_110352</name>
</gene>
<keyword evidence="2 5" id="KW-0808">Transferase</keyword>
<evidence type="ECO:0000259" key="6">
    <source>
        <dbReference type="Pfam" id="PF00755"/>
    </source>
</evidence>
<sequence length="667" mass="75065">MEVRLAVSAARMHGIRARTFLPQYPIITKYLKCASFASYAVSRPHHPKAEHYGVPSLDQSLEKYLAYAKPLVTPEEWENTRNIVSQYLSSTHVAKLQEQLVQRAKMEANWLFDWWLSTYLNARDPVVINCSPAMKMKTTLFRTDQEWLAYATAVVLGVLGFKAQLEGNSLDTEYFPDGCAMCMEQYYAVLGNCRIPGSPHDRLRARLGSPFTTRSVNHICVIYRNRIYEMEFSDAVTRETIGPALLYRQLEHIVSAGQNQPPGYPVGLFTTLPRGDWNCLHSVIRQNLGNANTLTKIESCLFVLCLDESAGLPSQNATSERVQSDQSDLLDDRETVSAHNLLHGNLINSGNRWFDKSIQFIVTRDGCVGLNFEHTAADAGVMVPIVSHVYETLKSPISASSTRLPAFAHPKELLWLLPKTVLPEFDSTKDKLKGLIDSLELQYGEFRKFGSSVIKNVRASPDAFFQIALQLAYAQLHPNLPPPPTYETGSLRRFHLGRTETIRSCSQESAQFTQGMLDPNCPVEDRVRLLRAALRRHQDYTKETLAGQGFDRHLLGLRILTENLPESDDGNFQELRSLFTDPTYSKINHYRLSTSQVKADDDATVAFGPVVPDGYGVCYNIHPSYIQVIASSFRPSTDSDSPTALLKHTFQSLNDMLDLMQQPYTEA</sequence>
<organism evidence="7 8">
    <name type="scientific">Clonorchis sinensis</name>
    <name type="common">Chinese liver fluke</name>
    <dbReference type="NCBI Taxonomy" id="79923"/>
    <lineage>
        <taxon>Eukaryota</taxon>
        <taxon>Metazoa</taxon>
        <taxon>Spiralia</taxon>
        <taxon>Lophotrochozoa</taxon>
        <taxon>Platyhelminthes</taxon>
        <taxon>Trematoda</taxon>
        <taxon>Digenea</taxon>
        <taxon>Opisthorchiida</taxon>
        <taxon>Opisthorchiata</taxon>
        <taxon>Opisthorchiidae</taxon>
        <taxon>Clonorchis</taxon>
    </lineage>
</organism>
<accession>A0A8T1MVQ5</accession>
<dbReference type="Proteomes" id="UP000286415">
    <property type="component" value="Unassembled WGS sequence"/>
</dbReference>
<reference evidence="7 8" key="1">
    <citation type="journal article" date="2018" name="Biotechnol. Adv.">
        <title>Improved genomic resources and new bioinformatic workflow for the carcinogenic parasite Clonorchis sinensis: Biotechnological implications.</title>
        <authorList>
            <person name="Wang D."/>
            <person name="Korhonen P.K."/>
            <person name="Gasser R.B."/>
            <person name="Young N.D."/>
        </authorList>
    </citation>
    <scope>NUCLEOTIDE SEQUENCE [LARGE SCALE GENOMIC DNA]</scope>
    <source>
        <strain evidence="7">Cs-k2</strain>
    </source>
</reference>
<dbReference type="EMBL" id="NIRI02000013">
    <property type="protein sequence ID" value="KAG5452988.1"/>
    <property type="molecule type" value="Genomic_DNA"/>
</dbReference>
<feature type="domain" description="Choline/carnitine acyltransferase" evidence="6">
    <location>
        <begin position="54"/>
        <end position="639"/>
    </location>
</feature>
<dbReference type="InterPro" id="IPR000542">
    <property type="entry name" value="Carn_acyl_trans"/>
</dbReference>
<evidence type="ECO:0000313" key="7">
    <source>
        <dbReference type="EMBL" id="KAG5452988.1"/>
    </source>
</evidence>
<dbReference type="SUPFAM" id="SSF52777">
    <property type="entry name" value="CoA-dependent acyltransferases"/>
    <property type="match status" value="2"/>
</dbReference>
<dbReference type="InterPro" id="IPR023213">
    <property type="entry name" value="CAT-like_dom_sf"/>
</dbReference>
<evidence type="ECO:0000256" key="4">
    <source>
        <dbReference type="PIRSR" id="PIRSR600542-1"/>
    </source>
</evidence>
<dbReference type="PANTHER" id="PTHR22589">
    <property type="entry name" value="CARNITINE O-ACYLTRANSFERASE"/>
    <property type="match status" value="1"/>
</dbReference>
<evidence type="ECO:0000256" key="5">
    <source>
        <dbReference type="RuleBase" id="RU003801"/>
    </source>
</evidence>
<name>A0A8T1MVQ5_CLOSI</name>
<dbReference type="GO" id="GO:0004092">
    <property type="term" value="F:carnitine O-acetyltransferase activity"/>
    <property type="evidence" value="ECO:0007669"/>
    <property type="project" value="TreeGrafter"/>
</dbReference>
<evidence type="ECO:0000256" key="3">
    <source>
        <dbReference type="ARBA" id="ARBA00023315"/>
    </source>
</evidence>